<evidence type="ECO:0000259" key="1">
    <source>
        <dbReference type="Pfam" id="PF13847"/>
    </source>
</evidence>
<proteinExistence type="predicted"/>
<dbReference type="Pfam" id="PF13847">
    <property type="entry name" value="Methyltransf_31"/>
    <property type="match status" value="1"/>
</dbReference>
<dbReference type="EMBL" id="CP117522">
    <property type="protein sequence ID" value="WNE98334.1"/>
    <property type="molecule type" value="Genomic_DNA"/>
</dbReference>
<evidence type="ECO:0000313" key="3">
    <source>
        <dbReference type="Proteomes" id="UP001305606"/>
    </source>
</evidence>
<evidence type="ECO:0000313" key="2">
    <source>
        <dbReference type="EMBL" id="WNE98334.1"/>
    </source>
</evidence>
<dbReference type="InterPro" id="IPR025714">
    <property type="entry name" value="Methyltranfer_dom"/>
</dbReference>
<name>A0ABY9V8L9_9ACTN</name>
<dbReference type="Gene3D" id="3.40.50.150">
    <property type="entry name" value="Vaccinia Virus protein VP39"/>
    <property type="match status" value="1"/>
</dbReference>
<dbReference type="RefSeq" id="WP_311037092.1">
    <property type="nucleotide sequence ID" value="NZ_CP117522.1"/>
</dbReference>
<keyword evidence="3" id="KW-1185">Reference proteome</keyword>
<feature type="domain" description="Methyltransferase" evidence="1">
    <location>
        <begin position="170"/>
        <end position="229"/>
    </location>
</feature>
<dbReference type="GO" id="GO:0032259">
    <property type="term" value="P:methylation"/>
    <property type="evidence" value="ECO:0007669"/>
    <property type="project" value="UniProtKB-KW"/>
</dbReference>
<reference evidence="2 3" key="1">
    <citation type="submission" date="2023-02" db="EMBL/GenBank/DDBJ databases">
        <title>Streptomyces sp. SCA4-21 with antifungal activity against Fusarium oxysporum f. sp. cubense, Streptomyces sp. SCA2-17 with antifungal activity against Fusarium oxysporum f. sp. cubense.</title>
        <authorList>
            <person name="Qi D."/>
        </authorList>
    </citation>
    <scope>NUCLEOTIDE SEQUENCE [LARGE SCALE GENOMIC DNA]</scope>
    <source>
        <strain evidence="2 3">SCA4-21</strain>
    </source>
</reference>
<sequence length="348" mass="38576">MAPEVVEFRDGEQLAAWQDFRLSTMPDLISSMNLCHALFAFVDSGVLNNLRNGKRLPEEGLLAGTKEDIGQNLLRYLEMRGVLETRDAGYFLTRQGELLTSDVSLARLGIYLEAYGPVLSRTNELLTGRAEYGTDVQRRGGPLGKHCATLSSVFHTPVVVEAMRGRGVRKMLDVGCGGGSLLVDACLRDPELTGVGLDIDADAVEEARDLALRQGVAHRVEFVVGDASAPDTWPAVCFEADGMCTVSALHEHFRDGEQAVVDLLNAYRAALPEQKILLVGEPEIRYDARDNDDDFFLIHVLTDQGLPRDRSAWLGVFEKSELECRRVYRRPEAGPRVSFYDLVPRPQR</sequence>
<dbReference type="SUPFAM" id="SSF53335">
    <property type="entry name" value="S-adenosyl-L-methionine-dependent methyltransferases"/>
    <property type="match status" value="1"/>
</dbReference>
<dbReference type="GO" id="GO:0008168">
    <property type="term" value="F:methyltransferase activity"/>
    <property type="evidence" value="ECO:0007669"/>
    <property type="project" value="UniProtKB-KW"/>
</dbReference>
<dbReference type="CDD" id="cd02440">
    <property type="entry name" value="AdoMet_MTases"/>
    <property type="match status" value="1"/>
</dbReference>
<organism evidence="2 3">
    <name type="scientific">Streptomyces luomodiensis</name>
    <dbReference type="NCBI Taxonomy" id="3026192"/>
    <lineage>
        <taxon>Bacteria</taxon>
        <taxon>Bacillati</taxon>
        <taxon>Actinomycetota</taxon>
        <taxon>Actinomycetes</taxon>
        <taxon>Kitasatosporales</taxon>
        <taxon>Streptomycetaceae</taxon>
        <taxon>Streptomyces</taxon>
    </lineage>
</organism>
<keyword evidence="2" id="KW-0808">Transferase</keyword>
<protein>
    <submittedName>
        <fullName evidence="2">Methyltransferase domain-containing protein</fullName>
    </submittedName>
</protein>
<dbReference type="InterPro" id="IPR029063">
    <property type="entry name" value="SAM-dependent_MTases_sf"/>
</dbReference>
<keyword evidence="2" id="KW-0489">Methyltransferase</keyword>
<gene>
    <name evidence="2" type="ORF">PS467_24880</name>
</gene>
<dbReference type="Proteomes" id="UP001305606">
    <property type="component" value="Chromosome"/>
</dbReference>
<accession>A0ABY9V8L9</accession>